<evidence type="ECO:0000256" key="2">
    <source>
        <dbReference type="SAM" id="Phobius"/>
    </source>
</evidence>
<evidence type="ECO:0000313" key="3">
    <source>
        <dbReference type="EMBL" id="GFR66226.1"/>
    </source>
</evidence>
<protein>
    <recommendedName>
        <fullName evidence="5">Sushi domain-containing protein</fullName>
    </recommendedName>
</protein>
<gene>
    <name evidence="3" type="ORF">ElyMa_001964200</name>
</gene>
<dbReference type="Proteomes" id="UP000762676">
    <property type="component" value="Unassembled WGS sequence"/>
</dbReference>
<feature type="compositionally biased region" description="Basic and acidic residues" evidence="1">
    <location>
        <begin position="352"/>
        <end position="362"/>
    </location>
</feature>
<feature type="compositionally biased region" description="Basic and acidic residues" evidence="1">
    <location>
        <begin position="282"/>
        <end position="330"/>
    </location>
</feature>
<name>A0AAV4EZL6_9GAST</name>
<reference evidence="3 4" key="1">
    <citation type="journal article" date="2021" name="Elife">
        <title>Chloroplast acquisition without the gene transfer in kleptoplastic sea slugs, Plakobranchus ocellatus.</title>
        <authorList>
            <person name="Maeda T."/>
            <person name="Takahashi S."/>
            <person name="Yoshida T."/>
            <person name="Shimamura S."/>
            <person name="Takaki Y."/>
            <person name="Nagai Y."/>
            <person name="Toyoda A."/>
            <person name="Suzuki Y."/>
            <person name="Arimoto A."/>
            <person name="Ishii H."/>
            <person name="Satoh N."/>
            <person name="Nishiyama T."/>
            <person name="Hasebe M."/>
            <person name="Maruyama T."/>
            <person name="Minagawa J."/>
            <person name="Obokata J."/>
            <person name="Shigenobu S."/>
        </authorList>
    </citation>
    <scope>NUCLEOTIDE SEQUENCE [LARGE SCALE GENOMIC DNA]</scope>
</reference>
<keyword evidence="2" id="KW-0472">Membrane</keyword>
<proteinExistence type="predicted"/>
<feature type="compositionally biased region" description="Polar residues" evidence="1">
    <location>
        <begin position="383"/>
        <end position="394"/>
    </location>
</feature>
<dbReference type="AlphaFoldDB" id="A0AAV4EZL6"/>
<keyword evidence="4" id="KW-1185">Reference proteome</keyword>
<feature type="compositionally biased region" description="Basic and acidic residues" evidence="1">
    <location>
        <begin position="107"/>
        <end position="232"/>
    </location>
</feature>
<dbReference type="EMBL" id="BMAT01004011">
    <property type="protein sequence ID" value="GFR66226.1"/>
    <property type="molecule type" value="Genomic_DNA"/>
</dbReference>
<organism evidence="3 4">
    <name type="scientific">Elysia marginata</name>
    <dbReference type="NCBI Taxonomy" id="1093978"/>
    <lineage>
        <taxon>Eukaryota</taxon>
        <taxon>Metazoa</taxon>
        <taxon>Spiralia</taxon>
        <taxon>Lophotrochozoa</taxon>
        <taxon>Mollusca</taxon>
        <taxon>Gastropoda</taxon>
        <taxon>Heterobranchia</taxon>
        <taxon>Euthyneura</taxon>
        <taxon>Panpulmonata</taxon>
        <taxon>Sacoglossa</taxon>
        <taxon>Placobranchoidea</taxon>
        <taxon>Plakobranchidae</taxon>
        <taxon>Elysia</taxon>
    </lineage>
</organism>
<accession>A0AAV4EZL6</accession>
<sequence length="781" mass="85233">MYNPRNAKTYNSRYKCKGFTESQSGTINCRRVLSGSTDVWKPTTPSVCDFKCIAIDWDLKADYINFGHGPDNKTGEFCVQPSTPADRKMDKPVDSSGAVKNSSANFKDGRSIDSDRKDDTRNNSSLDSDKKDDTRNNKSLDSDRNDDTRNNTSLDSDRKDEIRKITSLDSGKKDDTRKITSLDSGRKDDARNNTSLDSDRKDDTKDGGSLDSDRKDDTKDDGSLDSDGKDDTIYGGSTDSDRKDNTNDGGSTDSDKKDNTRKIASLDSDVKDDTRNNTSLGNDRKDDTKDGGSLDSDRKDDTKDDGSLDSDGKDNTKDDGSLDSDGKDDAIDGGSTDSDRKDNTRNNTSLGNDRKDDTKDGGSTDSDSNDNDSNDEKDGDSMITGSPTNTVTNDKGSKSVIEDSTVGQVHVVDFPKGRENSESSSINNNDNAKPEVQGVTPDLDSEKNKEGRKPVQNLSFTEDHHETIFLLLSIACGVSVLVNIVCGLALCCTSRRTRGSEVKHSQPCIPESRGVENMMYVGHENEANLGSSRIGVDRISASEIGIAVSPQRPDPNVGASGIAFVNSGFNNINTRRSNPYHPHKKPPLSNTIEELKLRNLPSRREIPKPESKPVHEPVAVFYGNVGDLDSESGAQVKFVATAGDEPLYAVAREVEYDTPVKRPGQAGLAQGYRPRLNTPPEEAVQSLSSLARRTANQNARIGAAENEYVEQDSFWTSQAADIVAIPTFDDEEPRRVKRGSEVKIQFLRHSRPDNNTAAGADEDGVYRAPVSRGTDDVYSEI</sequence>
<feature type="region of interest" description="Disordered" evidence="1">
    <location>
        <begin position="749"/>
        <end position="781"/>
    </location>
</feature>
<evidence type="ECO:0000256" key="1">
    <source>
        <dbReference type="SAM" id="MobiDB-lite"/>
    </source>
</evidence>
<keyword evidence="2" id="KW-1133">Transmembrane helix</keyword>
<feature type="region of interest" description="Disordered" evidence="1">
    <location>
        <begin position="71"/>
        <end position="457"/>
    </location>
</feature>
<feature type="compositionally biased region" description="Basic and acidic residues" evidence="1">
    <location>
        <begin position="444"/>
        <end position="453"/>
    </location>
</feature>
<evidence type="ECO:0000313" key="4">
    <source>
        <dbReference type="Proteomes" id="UP000762676"/>
    </source>
</evidence>
<comment type="caution">
    <text evidence="3">The sequence shown here is derived from an EMBL/GenBank/DDBJ whole genome shotgun (WGS) entry which is preliminary data.</text>
</comment>
<keyword evidence="2" id="KW-0812">Transmembrane</keyword>
<evidence type="ECO:0008006" key="5">
    <source>
        <dbReference type="Google" id="ProtNLM"/>
    </source>
</evidence>
<feature type="transmembrane region" description="Helical" evidence="2">
    <location>
        <begin position="468"/>
        <end position="491"/>
    </location>
</feature>